<dbReference type="Proteomes" id="UP000177564">
    <property type="component" value="Unassembled WGS sequence"/>
</dbReference>
<dbReference type="EMBL" id="MEWU01000019">
    <property type="protein sequence ID" value="OGC83479.1"/>
    <property type="molecule type" value="Genomic_DNA"/>
</dbReference>
<keyword evidence="1" id="KW-0472">Membrane</keyword>
<evidence type="ECO:0000313" key="3">
    <source>
        <dbReference type="EMBL" id="OGC83479.1"/>
    </source>
</evidence>
<name>A0A1F4XP51_9BACT</name>
<comment type="caution">
    <text evidence="3">The sequence shown here is derived from an EMBL/GenBank/DDBJ whole genome shotgun (WGS) entry which is preliminary data.</text>
</comment>
<keyword evidence="1" id="KW-0812">Transmembrane</keyword>
<feature type="domain" description="VTT" evidence="2">
    <location>
        <begin position="65"/>
        <end position="164"/>
    </location>
</feature>
<dbReference type="STRING" id="1797240.A3D68_00895"/>
<dbReference type="AlphaFoldDB" id="A0A1F4XP51"/>
<dbReference type="InterPro" id="IPR032816">
    <property type="entry name" value="VTT_dom"/>
</dbReference>
<dbReference type="PANTHER" id="PTHR42709:SF11">
    <property type="entry name" value="DEDA FAMILY PROTEIN"/>
    <property type="match status" value="1"/>
</dbReference>
<dbReference type="Pfam" id="PF09335">
    <property type="entry name" value="VTT_dom"/>
    <property type="match status" value="1"/>
</dbReference>
<proteinExistence type="predicted"/>
<keyword evidence="1" id="KW-1133">Transmembrane helix</keyword>
<feature type="transmembrane region" description="Helical" evidence="1">
    <location>
        <begin position="176"/>
        <end position="194"/>
    </location>
</feature>
<feature type="transmembrane region" description="Helical" evidence="1">
    <location>
        <begin position="25"/>
        <end position="43"/>
    </location>
</feature>
<evidence type="ECO:0000256" key="1">
    <source>
        <dbReference type="SAM" id="Phobius"/>
    </source>
</evidence>
<evidence type="ECO:0000259" key="2">
    <source>
        <dbReference type="Pfam" id="PF09335"/>
    </source>
</evidence>
<dbReference type="InterPro" id="IPR051311">
    <property type="entry name" value="DedA_domain"/>
</dbReference>
<gene>
    <name evidence="3" type="ORF">A3D68_00895</name>
</gene>
<organism evidence="3 4">
    <name type="scientific">Candidatus Adlerbacteria bacterium RIFCSPHIGHO2_02_FULL_52_17</name>
    <dbReference type="NCBI Taxonomy" id="1797240"/>
    <lineage>
        <taxon>Bacteria</taxon>
        <taxon>Candidatus Adleribacteriota</taxon>
    </lineage>
</organism>
<protein>
    <recommendedName>
        <fullName evidence="2">VTT domain-containing protein</fullName>
    </recommendedName>
</protein>
<reference evidence="3 4" key="1">
    <citation type="journal article" date="2016" name="Nat. Commun.">
        <title>Thousands of microbial genomes shed light on interconnected biogeochemical processes in an aquifer system.</title>
        <authorList>
            <person name="Anantharaman K."/>
            <person name="Brown C.T."/>
            <person name="Hug L.A."/>
            <person name="Sharon I."/>
            <person name="Castelle C.J."/>
            <person name="Probst A.J."/>
            <person name="Thomas B.C."/>
            <person name="Singh A."/>
            <person name="Wilkins M.J."/>
            <person name="Karaoz U."/>
            <person name="Brodie E.L."/>
            <person name="Williams K.H."/>
            <person name="Hubbard S.S."/>
            <person name="Banfield J.F."/>
        </authorList>
    </citation>
    <scope>NUCLEOTIDE SEQUENCE [LARGE SCALE GENOMIC DNA]</scope>
</reference>
<sequence>MRLRLLVWGEAQWQKFILLAQGPHALFWLAFCAVTDPIFFPIAPEIYLTALVLAHPARWRAYLATAIPFSVLGAGLGYLVGLLLFSQVGLPLINFYHLGEVFERTQALFHDKVFLTMILIAFSLIPEKVVVLAAGFLGVSFPPFIVGFFVGRAARISLVVYLTHRFGMQALALMKRYLIVFTLIILAIAVYYGMVHFHLLPL</sequence>
<dbReference type="GO" id="GO:0005886">
    <property type="term" value="C:plasma membrane"/>
    <property type="evidence" value="ECO:0007669"/>
    <property type="project" value="TreeGrafter"/>
</dbReference>
<feature type="transmembrane region" description="Helical" evidence="1">
    <location>
        <begin position="63"/>
        <end position="85"/>
    </location>
</feature>
<accession>A0A1F4XP51</accession>
<dbReference type="PANTHER" id="PTHR42709">
    <property type="entry name" value="ALKALINE PHOSPHATASE LIKE PROTEIN"/>
    <property type="match status" value="1"/>
</dbReference>
<evidence type="ECO:0000313" key="4">
    <source>
        <dbReference type="Proteomes" id="UP000177564"/>
    </source>
</evidence>